<reference evidence="1 2" key="1">
    <citation type="submission" date="2016-08" db="EMBL/GenBank/DDBJ databases">
        <authorList>
            <person name="Seilhamer J.J."/>
        </authorList>
    </citation>
    <scope>NUCLEOTIDE SEQUENCE [LARGE SCALE GENOMIC DNA]</scope>
    <source>
        <strain evidence="1">M3/6</strain>
    </source>
</reference>
<accession>A0A1R3T0B0</accession>
<gene>
    <name evidence="1" type="ORF">PSM36_1772</name>
</gene>
<dbReference type="Proteomes" id="UP000187464">
    <property type="component" value="Chromosome I"/>
</dbReference>
<keyword evidence="2" id="KW-1185">Reference proteome</keyword>
<proteinExistence type="predicted"/>
<name>A0A1R3T0B0_9BACT</name>
<sequence>METIIITPGNERQSNLVKSILKEMRIRFTSHTDENEIEVSAAEMEAIDRGLEDVKNGNVMSHSEAKKIFHNAIYKVEQ</sequence>
<evidence type="ECO:0000313" key="1">
    <source>
        <dbReference type="EMBL" id="SCD20590.1"/>
    </source>
</evidence>
<dbReference type="RefSeq" id="WP_076930584.1">
    <property type="nucleotide sequence ID" value="NZ_DAMBAO010000003.1"/>
</dbReference>
<dbReference type="EMBL" id="LT605205">
    <property type="protein sequence ID" value="SCD20590.1"/>
    <property type="molecule type" value="Genomic_DNA"/>
</dbReference>
<organism evidence="1 2">
    <name type="scientific">Proteiniphilum saccharofermentans</name>
    <dbReference type="NCBI Taxonomy" id="1642647"/>
    <lineage>
        <taxon>Bacteria</taxon>
        <taxon>Pseudomonadati</taxon>
        <taxon>Bacteroidota</taxon>
        <taxon>Bacteroidia</taxon>
        <taxon>Bacteroidales</taxon>
        <taxon>Dysgonomonadaceae</taxon>
        <taxon>Proteiniphilum</taxon>
    </lineage>
</organism>
<evidence type="ECO:0000313" key="2">
    <source>
        <dbReference type="Proteomes" id="UP000187464"/>
    </source>
</evidence>
<dbReference type="AlphaFoldDB" id="A0A1R3T0B0"/>
<protein>
    <submittedName>
        <fullName evidence="1">Uncharacterized protein</fullName>
    </submittedName>
</protein>
<dbReference type="KEGG" id="psac:PSM36_1772"/>